<feature type="compositionally biased region" description="Acidic residues" evidence="1">
    <location>
        <begin position="181"/>
        <end position="191"/>
    </location>
</feature>
<proteinExistence type="predicted"/>
<feature type="compositionally biased region" description="Polar residues" evidence="1">
    <location>
        <begin position="31"/>
        <end position="42"/>
    </location>
</feature>
<accession>A0AA40D918</accession>
<feature type="compositionally biased region" description="Basic and acidic residues" evidence="1">
    <location>
        <begin position="88"/>
        <end position="99"/>
    </location>
</feature>
<reference evidence="2" key="1">
    <citation type="submission" date="2023-06" db="EMBL/GenBank/DDBJ databases">
        <title>Genome-scale phylogeny and comparative genomics of the fungal order Sordariales.</title>
        <authorList>
            <consortium name="Lawrence Berkeley National Laboratory"/>
            <person name="Hensen N."/>
            <person name="Bonometti L."/>
            <person name="Westerberg I."/>
            <person name="Brannstrom I.O."/>
            <person name="Guillou S."/>
            <person name="Cros-Aarteil S."/>
            <person name="Calhoun S."/>
            <person name="Haridas S."/>
            <person name="Kuo A."/>
            <person name="Mondo S."/>
            <person name="Pangilinan J."/>
            <person name="Riley R."/>
            <person name="Labutti K."/>
            <person name="Andreopoulos B."/>
            <person name="Lipzen A."/>
            <person name="Chen C."/>
            <person name="Yanf M."/>
            <person name="Daum C."/>
            <person name="Ng V."/>
            <person name="Clum A."/>
            <person name="Steindorff A."/>
            <person name="Ohm R."/>
            <person name="Martin F."/>
            <person name="Silar P."/>
            <person name="Natvig D."/>
            <person name="Lalanne C."/>
            <person name="Gautier V."/>
            <person name="Ament-Velasquez S.L."/>
            <person name="Kruys A."/>
            <person name="Hutchinson M.I."/>
            <person name="Powell A.J."/>
            <person name="Barry K."/>
            <person name="Miller A.N."/>
            <person name="Grigoriev I.V."/>
            <person name="Debuchy R."/>
            <person name="Gladieux P."/>
            <person name="Thoren M.H."/>
            <person name="Johannesson H."/>
        </authorList>
    </citation>
    <scope>NUCLEOTIDE SEQUENCE</scope>
    <source>
        <strain evidence="2">CBS 307.81</strain>
    </source>
</reference>
<organism evidence="2 3">
    <name type="scientific">Cercophora samala</name>
    <dbReference type="NCBI Taxonomy" id="330535"/>
    <lineage>
        <taxon>Eukaryota</taxon>
        <taxon>Fungi</taxon>
        <taxon>Dikarya</taxon>
        <taxon>Ascomycota</taxon>
        <taxon>Pezizomycotina</taxon>
        <taxon>Sordariomycetes</taxon>
        <taxon>Sordariomycetidae</taxon>
        <taxon>Sordariales</taxon>
        <taxon>Lasiosphaeriaceae</taxon>
        <taxon>Cercophora</taxon>
    </lineage>
</organism>
<sequence length="212" mass="22332">MCPPTTNTAAIPAANPQNHQATAPSDGATLPASSYTTVSNVSPPGSGQQQQQSAQPPAEPTTAPATTQNPNPPQPTRKPTGRWPKRTHAAEHDHPTTPLRVEDEVFASLGRAYALIQDANAIRQDAEPASLGRAVALLTLASAEVTNATLRLAVENSIVAVGNTTARLAEGNRLREFDEIMGADDGEDGGFVEDTGSSDVDSDEEERKDFWA</sequence>
<evidence type="ECO:0000313" key="3">
    <source>
        <dbReference type="Proteomes" id="UP001174997"/>
    </source>
</evidence>
<keyword evidence="3" id="KW-1185">Reference proteome</keyword>
<evidence type="ECO:0000256" key="1">
    <source>
        <dbReference type="SAM" id="MobiDB-lite"/>
    </source>
</evidence>
<dbReference type="EMBL" id="JAULSY010000070">
    <property type="protein sequence ID" value="KAK0667555.1"/>
    <property type="molecule type" value="Genomic_DNA"/>
</dbReference>
<feature type="region of interest" description="Disordered" evidence="1">
    <location>
        <begin position="181"/>
        <end position="212"/>
    </location>
</feature>
<name>A0AA40D918_9PEZI</name>
<protein>
    <submittedName>
        <fullName evidence="2">Uncharacterized protein</fullName>
    </submittedName>
</protein>
<comment type="caution">
    <text evidence="2">The sequence shown here is derived from an EMBL/GenBank/DDBJ whole genome shotgun (WGS) entry which is preliminary data.</text>
</comment>
<dbReference type="AlphaFoldDB" id="A0AA40D918"/>
<feature type="compositionally biased region" description="Low complexity" evidence="1">
    <location>
        <begin position="43"/>
        <end position="69"/>
    </location>
</feature>
<feature type="region of interest" description="Disordered" evidence="1">
    <location>
        <begin position="1"/>
        <end position="99"/>
    </location>
</feature>
<gene>
    <name evidence="2" type="ORF">QBC41DRAFT_338300</name>
</gene>
<feature type="compositionally biased region" description="Low complexity" evidence="1">
    <location>
        <begin position="1"/>
        <end position="18"/>
    </location>
</feature>
<dbReference type="Proteomes" id="UP001174997">
    <property type="component" value="Unassembled WGS sequence"/>
</dbReference>
<evidence type="ECO:0000313" key="2">
    <source>
        <dbReference type="EMBL" id="KAK0667555.1"/>
    </source>
</evidence>